<evidence type="ECO:0000256" key="3">
    <source>
        <dbReference type="ARBA" id="ARBA00022525"/>
    </source>
</evidence>
<protein>
    <submittedName>
        <fullName evidence="9">Uncharacterized protein</fullName>
    </submittedName>
</protein>
<dbReference type="InterPro" id="IPR018247">
    <property type="entry name" value="EF_Hand_1_Ca_BS"/>
</dbReference>
<keyword evidence="6" id="KW-0472">Membrane</keyword>
<evidence type="ECO:0000313" key="9">
    <source>
        <dbReference type="EMBL" id="MBO0453786.1"/>
    </source>
</evidence>
<dbReference type="PANTHER" id="PTHR36108:SF13">
    <property type="entry name" value="COLOSSIN-B-RELATED"/>
    <property type="match status" value="1"/>
</dbReference>
<dbReference type="Pfam" id="PF17802">
    <property type="entry name" value="SpaA"/>
    <property type="match status" value="1"/>
</dbReference>
<keyword evidence="3" id="KW-0964">Secreted</keyword>
<dbReference type="InterPro" id="IPR041033">
    <property type="entry name" value="SpaA_PFL_dom_1"/>
</dbReference>
<evidence type="ECO:0000256" key="1">
    <source>
        <dbReference type="ARBA" id="ARBA00004613"/>
    </source>
</evidence>
<comment type="subcellular location">
    <subcellularLocation>
        <location evidence="1">Secreted</location>
    </subcellularLocation>
</comment>
<feature type="domain" description="SpaA-like prealbumin fold" evidence="8">
    <location>
        <begin position="1445"/>
        <end position="1527"/>
    </location>
</feature>
<keyword evidence="6" id="KW-1133">Transmembrane helix</keyword>
<dbReference type="Pfam" id="PF17210">
    <property type="entry name" value="SdrD_B"/>
    <property type="match status" value="1"/>
</dbReference>
<evidence type="ECO:0000259" key="7">
    <source>
        <dbReference type="Pfam" id="PF17210"/>
    </source>
</evidence>
<evidence type="ECO:0000313" key="10">
    <source>
        <dbReference type="Proteomes" id="UP000664495"/>
    </source>
</evidence>
<feature type="domain" description="SD-repeat containing protein B" evidence="7">
    <location>
        <begin position="1269"/>
        <end position="1387"/>
    </location>
</feature>
<dbReference type="RefSeq" id="WP_207109546.1">
    <property type="nucleotide sequence ID" value="NZ_JAFLVR010000039.1"/>
</dbReference>
<dbReference type="EMBL" id="JAFLVR010000039">
    <property type="protein sequence ID" value="MBO0453786.1"/>
    <property type="molecule type" value="Genomic_DNA"/>
</dbReference>
<sequence length="1582" mass="173736">MLRNIKLKQIVAVLLPVLLFVAIVFSLLNGKILKADDSEQPFAQVEIVNNTETKTESMVQEDEVQVELTGNETRLIRLPDSREYMVYQTDEAGQRIVMEEKSLGDLSESNTQQKVSQLKNEELNEPAIFHVSTGEDTGDTYLHLIKGKTLSITVKRQMENEVSIELFDSNDSKQKQKLVLFESNKEQAASSQEENNQSEVNTESKQKKAGASSTEIGNKIETKKTIKSLKELTETDYEAKDSLRTAIYFGESDEITQKSKVTKAASDPIIVRDAKLSIMTGTADFDANNDPGNDKSASNTIVRSFDQISYLLSFSVQNTTLTERYTDIRYRVKAEMPNAVELKDGIPRNNGEISNGAYIDTPAGDGSQISEGIMESTIGDTGQIFVPIILNVFGADHEEKIEPIITIEIVDARNKDTENIETFNKVYTADELSQLEIPVTTVSAKPSVGVKIIKGQDASGKVLLPEATASSKGTSTLDVGLITVLQPLAGRSDKDFRGTMFPKGEISYQVKGKGYYTKNNGPRTYLAESAYEPIQAVRYSPAALDRTTTSWKLTPYGSSSSEMSSNFRPELITTQLDAPNAETGAIYTSQPMGNFAEIGVYHSGTFTVSGSYNTDVKNSGYARTHNPYTYSMKGHKYGSDTKPFSSLEVLYRWDTKKWVDDYVNNNWTSCGVEFSVDKVTYDGITSDNNSSIECETLGQGDGQQAVSISKFGQFDENGDTGWGSILSLDIANSSITGNSGQAHVKQGQEIYLNGVIVSSGAKEIHQVLAFNASTFKYDTSREVSELRHLSRPSDSKSEMFGVPKNVANESPPLNFSNFDTQYALYNWYSSPEEAETNGKISAVYIKRTYSTGIGASRVTGIPVTVIGDVGSQDAKGKPNVLIGTSKYIIGTNQMIYRPLKNYNYTYTPTKFDSTGNTITNHSMSNGGYIAWGQSIFVDPFGITTSTDVKNPVYEGSEDVDVKVRGDLIGADSITYNGSLNTTLPKGVSYKPDTSKDASGKKIGEPTITNNPDGTTTLKWVFTDMIINKGIEVNFKVTNKISDISFNAEGQSEKLNVTTIGEMWLKNDSTKKDTSTEASRSSNDSYILKLNQKVTLSKDVDKKIIEVGDKDPVGEENTITYRVTLENEKTSTISHVWLKDVLPYDGDSRGTIFKGSYTVEEIKVDSTSKVDIAYSKNFLDENADPKDITGGTAYKPGTTPASEIKDAKSVWLHAPSMAIGEKIILTIKIKPTGQQPKDVLVNNAIMNSDIDLLVQSQPVATHVYGRDLTGYVWYDDNYNGLIDSSETPVGNIPVKLYRTSQKDSSYVKQLVKESLTGEKFIDDSGDSLIETGSDGKYKFENLPEGDYLAEFMIGDIVVTKKIVIVTKQLIGSDPKLNSKADPDNFKTPEYNHPELNDLPTLLTGTDKVHHVTDVNAGLTRLSKIRLFKYEEGTVIDVDGNGTLEPEEIEASTTNALEGAEFQLYKGKKDDPDTIKDENKIGSPVKTGSDGWLEYGSLPPGFYTIVETKAPAGFELLKNPIEVEVPTYNYIAIVHVPDKGQTKLPFTGGTKAMRIILIASACLLVIGMTGVFLHFRPIKGRGGN</sequence>
<dbReference type="Gene3D" id="2.60.40.10">
    <property type="entry name" value="Immunoglobulins"/>
    <property type="match status" value="2"/>
</dbReference>
<evidence type="ECO:0000256" key="2">
    <source>
        <dbReference type="ARBA" id="ARBA00007257"/>
    </source>
</evidence>
<feature type="compositionally biased region" description="Polar residues" evidence="5">
    <location>
        <begin position="186"/>
        <end position="203"/>
    </location>
</feature>
<reference evidence="9 10" key="1">
    <citation type="submission" date="2021-03" db="EMBL/GenBank/DDBJ databases">
        <title>Enterococcal diversity collection.</title>
        <authorList>
            <person name="Gilmore M.S."/>
            <person name="Schwartzman J."/>
            <person name="Van Tyne D."/>
            <person name="Martin M."/>
            <person name="Earl A.M."/>
            <person name="Manson A.L."/>
            <person name="Straub T."/>
            <person name="Salamzade R."/>
            <person name="Saavedra J."/>
            <person name="Lebreton F."/>
            <person name="Prichula J."/>
            <person name="Schaufler K."/>
            <person name="Gaca A."/>
            <person name="Sgardioli B."/>
            <person name="Wagenaar J."/>
            <person name="Strong T."/>
        </authorList>
    </citation>
    <scope>NUCLEOTIDE SEQUENCE [LARGE SCALE GENOMIC DNA]</scope>
    <source>
        <strain evidence="9 10">MJM16</strain>
    </source>
</reference>
<accession>A0ABS3HK05</accession>
<evidence type="ECO:0000256" key="6">
    <source>
        <dbReference type="SAM" id="Phobius"/>
    </source>
</evidence>
<dbReference type="SUPFAM" id="SSF117074">
    <property type="entry name" value="Hypothetical protein PA1324"/>
    <property type="match status" value="1"/>
</dbReference>
<keyword evidence="6" id="KW-0812">Transmembrane</keyword>
<dbReference type="PANTHER" id="PTHR36108">
    <property type="entry name" value="COLOSSIN-B-RELATED"/>
    <property type="match status" value="1"/>
</dbReference>
<dbReference type="InterPro" id="IPR013783">
    <property type="entry name" value="Ig-like_fold"/>
</dbReference>
<keyword evidence="10" id="KW-1185">Reference proteome</keyword>
<evidence type="ECO:0000256" key="5">
    <source>
        <dbReference type="SAM" id="MobiDB-lite"/>
    </source>
</evidence>
<keyword evidence="4" id="KW-0732">Signal</keyword>
<evidence type="ECO:0000259" key="8">
    <source>
        <dbReference type="Pfam" id="PF17802"/>
    </source>
</evidence>
<proteinExistence type="inferred from homology"/>
<comment type="similarity">
    <text evidence="2">Belongs to the serine-aspartate repeat-containing protein (SDr) family.</text>
</comment>
<comment type="caution">
    <text evidence="9">The sequence shown here is derived from an EMBL/GenBank/DDBJ whole genome shotgun (WGS) entry which is preliminary data.</text>
</comment>
<gene>
    <name evidence="9" type="ORF">JZO85_16125</name>
</gene>
<dbReference type="PROSITE" id="PS00018">
    <property type="entry name" value="EF_HAND_1"/>
    <property type="match status" value="1"/>
</dbReference>
<dbReference type="Proteomes" id="UP000664495">
    <property type="component" value="Unassembled WGS sequence"/>
</dbReference>
<name>A0ABS3HK05_9ENTE</name>
<feature type="compositionally biased region" description="Basic and acidic residues" evidence="5">
    <location>
        <begin position="992"/>
        <end position="1003"/>
    </location>
</feature>
<feature type="transmembrane region" description="Helical" evidence="6">
    <location>
        <begin position="1550"/>
        <end position="1573"/>
    </location>
</feature>
<evidence type="ECO:0000256" key="4">
    <source>
        <dbReference type="ARBA" id="ARBA00022729"/>
    </source>
</evidence>
<feature type="region of interest" description="Disordered" evidence="5">
    <location>
        <begin position="184"/>
        <end position="216"/>
    </location>
</feature>
<organism evidence="9 10">
    <name type="scientific">Candidatus Enterococcus murrayae</name>
    <dbReference type="NCBI Taxonomy" id="2815321"/>
    <lineage>
        <taxon>Bacteria</taxon>
        <taxon>Bacillati</taxon>
        <taxon>Bacillota</taxon>
        <taxon>Bacilli</taxon>
        <taxon>Lactobacillales</taxon>
        <taxon>Enterococcaceae</taxon>
        <taxon>Enterococcus</taxon>
    </lineage>
</organism>
<feature type="region of interest" description="Disordered" evidence="5">
    <location>
        <begin position="986"/>
        <end position="1009"/>
    </location>
</feature>
<dbReference type="InterPro" id="IPR033764">
    <property type="entry name" value="Sdr_B"/>
</dbReference>